<dbReference type="EMBL" id="CAXHTB010000014">
    <property type="protein sequence ID" value="CAL0319571.1"/>
    <property type="molecule type" value="Genomic_DNA"/>
</dbReference>
<feature type="coiled-coil region" evidence="1">
    <location>
        <begin position="459"/>
        <end position="493"/>
    </location>
</feature>
<evidence type="ECO:0000313" key="2">
    <source>
        <dbReference type="EMBL" id="CAL0319571.1"/>
    </source>
</evidence>
<dbReference type="AlphaFoldDB" id="A0AAV1XDF3"/>
<keyword evidence="1" id="KW-0175">Coiled coil</keyword>
<dbReference type="Proteomes" id="UP001497480">
    <property type="component" value="Unassembled WGS sequence"/>
</dbReference>
<proteinExistence type="predicted"/>
<protein>
    <submittedName>
        <fullName evidence="2">Uncharacterized protein</fullName>
    </submittedName>
</protein>
<sequence length="553" mass="63549">MNLGQAICLPSIFNSVSHRLDSTIFTVHPQHLPTYSHAFLGNFLCPSVSRFLQILIPKMSSSNKNQSSTKEYSSASDPKNWVDREVLNIQSTVQYKKLQNIIINAKNLLPNTDSTTVLFRACKTSDRVCMSKSDEKYDFCYFYEAFFTELGLQLPFSDFQVSVLNEINVAPTQLHLDSWAFIRCFELLYASCSLAPSVSTFFFFFEVEEEKNSNISWVKIHARPQRRRILILDHPSRDFVFKDSFFRVERREGSTPFFMNENGKPKFPLYWSKSVRYPASPTRVTFPINFVGLGVPRPCSSLIHSSEDWVSNSDMASEGDLIANYIARDSDYLEDEEIVEQTSMTKRKGSLTPPDVKQMNYADMDRIFESAKLQMETSAELIKKKAERVIKELQLNKKEKDNLEEISRLIAESKKERNGRIKAEEELAKCKGVLLKTQEEVQYLVNEKDMLECDWKSDLSQLVAEFEKEKMRRLEVEEELTRCRGELAKAQKESKYIEGCLVEKWKKSIHESFQNAIDQVCLGLPGLNITSITLDPFKVVKGKGLVDLGDSII</sequence>
<evidence type="ECO:0000256" key="1">
    <source>
        <dbReference type="SAM" id="Coils"/>
    </source>
</evidence>
<comment type="caution">
    <text evidence="2">The sequence shown here is derived from an EMBL/GenBank/DDBJ whole genome shotgun (WGS) entry which is preliminary data.</text>
</comment>
<organism evidence="2 3">
    <name type="scientific">Lupinus luteus</name>
    <name type="common">European yellow lupine</name>
    <dbReference type="NCBI Taxonomy" id="3873"/>
    <lineage>
        <taxon>Eukaryota</taxon>
        <taxon>Viridiplantae</taxon>
        <taxon>Streptophyta</taxon>
        <taxon>Embryophyta</taxon>
        <taxon>Tracheophyta</taxon>
        <taxon>Spermatophyta</taxon>
        <taxon>Magnoliopsida</taxon>
        <taxon>eudicotyledons</taxon>
        <taxon>Gunneridae</taxon>
        <taxon>Pentapetalae</taxon>
        <taxon>rosids</taxon>
        <taxon>fabids</taxon>
        <taxon>Fabales</taxon>
        <taxon>Fabaceae</taxon>
        <taxon>Papilionoideae</taxon>
        <taxon>50 kb inversion clade</taxon>
        <taxon>genistoids sensu lato</taxon>
        <taxon>core genistoids</taxon>
        <taxon>Genisteae</taxon>
        <taxon>Lupinus</taxon>
    </lineage>
</organism>
<accession>A0AAV1XDF3</accession>
<name>A0AAV1XDF3_LUPLU</name>
<reference evidence="2 3" key="1">
    <citation type="submission" date="2024-03" db="EMBL/GenBank/DDBJ databases">
        <authorList>
            <person name="Martinez-Hernandez J."/>
        </authorList>
    </citation>
    <scope>NUCLEOTIDE SEQUENCE [LARGE SCALE GENOMIC DNA]</scope>
</reference>
<evidence type="ECO:0000313" key="3">
    <source>
        <dbReference type="Proteomes" id="UP001497480"/>
    </source>
</evidence>
<feature type="coiled-coil region" evidence="1">
    <location>
        <begin position="383"/>
        <end position="416"/>
    </location>
</feature>
<gene>
    <name evidence="2" type="ORF">LLUT_LOCUS20631</name>
</gene>
<keyword evidence="3" id="KW-1185">Reference proteome</keyword>